<dbReference type="Proteomes" id="UP001497457">
    <property type="component" value="Chromosome 8b"/>
</dbReference>
<keyword evidence="3" id="KW-0808">Transferase</keyword>
<organism evidence="9 10">
    <name type="scientific">Urochloa decumbens</name>
    <dbReference type="NCBI Taxonomy" id="240449"/>
    <lineage>
        <taxon>Eukaryota</taxon>
        <taxon>Viridiplantae</taxon>
        <taxon>Streptophyta</taxon>
        <taxon>Embryophyta</taxon>
        <taxon>Tracheophyta</taxon>
        <taxon>Spermatophyta</taxon>
        <taxon>Magnoliopsida</taxon>
        <taxon>Liliopsida</taxon>
        <taxon>Poales</taxon>
        <taxon>Poaceae</taxon>
        <taxon>PACMAD clade</taxon>
        <taxon>Panicoideae</taxon>
        <taxon>Panicodae</taxon>
        <taxon>Paniceae</taxon>
        <taxon>Melinidinae</taxon>
        <taxon>Urochloa</taxon>
    </lineage>
</organism>
<dbReference type="AlphaFoldDB" id="A0ABC9G2W6"/>
<proteinExistence type="inferred from homology"/>
<protein>
    <recommendedName>
        <fullName evidence="11">Pyruvate, phosphate dikinase regulatory protein, chloroplastic</fullName>
    </recommendedName>
</protein>
<keyword evidence="2" id="KW-0723">Serine/threonine-protein kinase</keyword>
<keyword evidence="5" id="KW-0418">Kinase</keyword>
<dbReference type="PANTHER" id="PTHR31756:SF3">
    <property type="entry name" value="PYRUVATE, PHOSPHATE DIKINASE REGULATORY PROTEIN 1, CHLOROPLASTIC"/>
    <property type="match status" value="1"/>
</dbReference>
<feature type="region of interest" description="Disordered" evidence="8">
    <location>
        <begin position="20"/>
        <end position="121"/>
    </location>
</feature>
<accession>A0ABC9G2W6</accession>
<evidence type="ECO:0000256" key="4">
    <source>
        <dbReference type="ARBA" id="ARBA00022741"/>
    </source>
</evidence>
<dbReference type="NCBIfam" id="NF003742">
    <property type="entry name" value="PRK05339.1"/>
    <property type="match status" value="1"/>
</dbReference>
<keyword evidence="10" id="KW-1185">Reference proteome</keyword>
<reference evidence="9" key="1">
    <citation type="submission" date="2024-10" db="EMBL/GenBank/DDBJ databases">
        <authorList>
            <person name="Ryan C."/>
        </authorList>
    </citation>
    <scope>NUCLEOTIDE SEQUENCE [LARGE SCALE GENOMIC DNA]</scope>
</reference>
<keyword evidence="4" id="KW-0547">Nucleotide-binding</keyword>
<name>A0ABC9G2W6_9POAL</name>
<evidence type="ECO:0000256" key="2">
    <source>
        <dbReference type="ARBA" id="ARBA00022527"/>
    </source>
</evidence>
<evidence type="ECO:0008006" key="11">
    <source>
        <dbReference type="Google" id="ProtNLM"/>
    </source>
</evidence>
<dbReference type="PANTHER" id="PTHR31756">
    <property type="entry name" value="PYRUVATE, PHOSPHATE DIKINASE REGULATORY PROTEIN 1, CHLOROPLASTIC"/>
    <property type="match status" value="1"/>
</dbReference>
<evidence type="ECO:0000256" key="5">
    <source>
        <dbReference type="ARBA" id="ARBA00022777"/>
    </source>
</evidence>
<comment type="catalytic activity">
    <reaction evidence="6">
        <text>N(tele)-phospho-L-histidyl/O-phospho-L-threonyl-[pyruvate, phosphate dikinase] + phosphate + H(+) = N(tele)-phospho-L-histidyl/L-threonyl-[pyruvate, phosphate dikinase] + diphosphate</text>
        <dbReference type="Rhea" id="RHEA:43696"/>
        <dbReference type="Rhea" id="RHEA-COMP:10650"/>
        <dbReference type="Rhea" id="RHEA-COMP:10651"/>
        <dbReference type="ChEBI" id="CHEBI:15378"/>
        <dbReference type="ChEBI" id="CHEBI:30013"/>
        <dbReference type="ChEBI" id="CHEBI:33019"/>
        <dbReference type="ChEBI" id="CHEBI:43474"/>
        <dbReference type="ChEBI" id="CHEBI:61977"/>
        <dbReference type="ChEBI" id="CHEBI:83586"/>
        <dbReference type="EC" id="2.7.4.27"/>
    </reaction>
</comment>
<evidence type="ECO:0000256" key="1">
    <source>
        <dbReference type="ARBA" id="ARBA00007567"/>
    </source>
</evidence>
<gene>
    <name evidence="9" type="ORF">URODEC1_LOCUS111536</name>
</gene>
<evidence type="ECO:0000313" key="10">
    <source>
        <dbReference type="Proteomes" id="UP001497457"/>
    </source>
</evidence>
<dbReference type="InterPro" id="IPR005177">
    <property type="entry name" value="Kinase-pyrophosphorylase"/>
</dbReference>
<dbReference type="HAMAP" id="MF_00921">
    <property type="entry name" value="PDRP"/>
    <property type="match status" value="1"/>
</dbReference>
<dbReference type="PIRSF" id="PIRSF038149">
    <property type="entry name" value="Pyruvate_Pi_dikinase_regulator"/>
    <property type="match status" value="1"/>
</dbReference>
<dbReference type="GO" id="GO:0000166">
    <property type="term" value="F:nucleotide binding"/>
    <property type="evidence" value="ECO:0007669"/>
    <property type="project" value="UniProtKB-KW"/>
</dbReference>
<dbReference type="InterPro" id="IPR017409">
    <property type="entry name" value="Pyrv_Pi_dikinase_reg_chlpt"/>
</dbReference>
<evidence type="ECO:0000256" key="6">
    <source>
        <dbReference type="ARBA" id="ARBA00047328"/>
    </source>
</evidence>
<feature type="compositionally biased region" description="Low complexity" evidence="8">
    <location>
        <begin position="30"/>
        <end position="44"/>
    </location>
</feature>
<dbReference type="InterPro" id="IPR026565">
    <property type="entry name" value="PPDK_reg"/>
</dbReference>
<evidence type="ECO:0000313" key="9">
    <source>
        <dbReference type="EMBL" id="CAL5086342.1"/>
    </source>
</evidence>
<evidence type="ECO:0000256" key="8">
    <source>
        <dbReference type="SAM" id="MobiDB-lite"/>
    </source>
</evidence>
<sequence>MIGAGTNPLAAPLFSMPFPAARRLGPASCAPDSSQALAPAAAEATPGQSDRAPPPRASDEATAAASSSSSPTIRATSQLSRWSRSRTLRSGRRLERTAVSSVAAVTKPPPTPQREQPPSLLYDGAPAAAAVGDDDDDVCVAERDAMNGKAIYLVSDGTGWTAEHAVQAALGQFENCLVDRGCAVKTHLFSGINDTDKLLEVIKQAAKEGALVLYTLADPSMAEAAKKACDFWGVLSTDVLRPTVEAIATHIGVAPSGIPRSSPSRQTKLTEDYFRRIDAIDFTIKQDDGAQPQNLHRADIVLVGVSRTGKTPLSIYLAQKGYKVANVPIVMGVNLPKALFEIKQEKIFGLTINPAILQAIRKTRAKTLGFDGYGSNYAEMDHVKQELAHANQIFAQNPGWPVIGITGKAIEETAAVVVRIYHDRKQKCSMPRISKRVAPVLFYDYMSEVVNTRV</sequence>
<evidence type="ECO:0000256" key="3">
    <source>
        <dbReference type="ARBA" id="ARBA00022679"/>
    </source>
</evidence>
<comment type="catalytic activity">
    <reaction evidence="7">
        <text>N(tele)-phospho-L-histidyl/L-threonyl-[pyruvate, phosphate dikinase] + ADP = N(tele)-phospho-L-histidyl/O-phospho-L-threonyl-[pyruvate, phosphate dikinase] + AMP + H(+)</text>
        <dbReference type="Rhea" id="RHEA:43692"/>
        <dbReference type="Rhea" id="RHEA-COMP:10650"/>
        <dbReference type="Rhea" id="RHEA-COMP:10651"/>
        <dbReference type="ChEBI" id="CHEBI:15378"/>
        <dbReference type="ChEBI" id="CHEBI:30013"/>
        <dbReference type="ChEBI" id="CHEBI:61977"/>
        <dbReference type="ChEBI" id="CHEBI:83586"/>
        <dbReference type="ChEBI" id="CHEBI:456215"/>
        <dbReference type="ChEBI" id="CHEBI:456216"/>
        <dbReference type="EC" id="2.7.11.32"/>
    </reaction>
</comment>
<dbReference type="GO" id="GO:0004674">
    <property type="term" value="F:protein serine/threonine kinase activity"/>
    <property type="evidence" value="ECO:0007669"/>
    <property type="project" value="UniProtKB-KW"/>
</dbReference>
<dbReference type="Pfam" id="PF03618">
    <property type="entry name" value="Kinase-PPPase"/>
    <property type="match status" value="1"/>
</dbReference>
<comment type="similarity">
    <text evidence="1">Belongs to the pyruvate, phosphate/water dikinase regulatory protein family. PDRP subfamily.</text>
</comment>
<dbReference type="EMBL" id="OZ075118">
    <property type="protein sequence ID" value="CAL5086342.1"/>
    <property type="molecule type" value="Genomic_DNA"/>
</dbReference>
<evidence type="ECO:0000256" key="7">
    <source>
        <dbReference type="ARBA" id="ARBA00049008"/>
    </source>
</evidence>
<feature type="compositionally biased region" description="Low complexity" evidence="8">
    <location>
        <begin position="60"/>
        <end position="82"/>
    </location>
</feature>